<protein>
    <recommendedName>
        <fullName evidence="2">Phage gp6-like head-tail connector protein</fullName>
    </recommendedName>
</protein>
<dbReference type="EMBL" id="BK015052">
    <property type="protein sequence ID" value="DAD89098.1"/>
    <property type="molecule type" value="Genomic_DNA"/>
</dbReference>
<reference evidence="1" key="1">
    <citation type="journal article" date="2021" name="Proc. Natl. Acad. Sci. U.S.A.">
        <title>A Catalog of Tens of Thousands of Viruses from Human Metagenomes Reveals Hidden Associations with Chronic Diseases.</title>
        <authorList>
            <person name="Tisza M.J."/>
            <person name="Buck C.B."/>
        </authorList>
    </citation>
    <scope>NUCLEOTIDE SEQUENCE</scope>
    <source>
        <strain evidence="1">Ctv0N24</strain>
    </source>
</reference>
<evidence type="ECO:0000313" key="1">
    <source>
        <dbReference type="EMBL" id="DAD89098.1"/>
    </source>
</evidence>
<organism evidence="1">
    <name type="scientific">Siphoviridae sp. ctv0N24</name>
    <dbReference type="NCBI Taxonomy" id="2826509"/>
    <lineage>
        <taxon>Viruses</taxon>
        <taxon>Duplodnaviria</taxon>
        <taxon>Heunggongvirae</taxon>
        <taxon>Uroviricota</taxon>
        <taxon>Caudoviricetes</taxon>
    </lineage>
</organism>
<evidence type="ECO:0008006" key="2">
    <source>
        <dbReference type="Google" id="ProtNLM"/>
    </source>
</evidence>
<sequence length="108" mass="12554">MNEQLVNDLKEYLSDDAETDGMISLSAKRAIRSFKKKRNYPSGYTEERINTDMEYCYDCIFDLALYFLVKQGAEFQESHSENSVSRNWESETEIYINHGVFPFAGSLI</sequence>
<accession>A0A8S5N4A3</accession>
<proteinExistence type="predicted"/>
<name>A0A8S5N4A3_9CAUD</name>